<dbReference type="Pfam" id="PF00589">
    <property type="entry name" value="Phage_integrase"/>
    <property type="match status" value="1"/>
</dbReference>
<gene>
    <name evidence="6" type="primary">xerC_4</name>
    <name evidence="6" type="ORF">Cva_01586</name>
</gene>
<proteinExistence type="inferred from homology"/>
<dbReference type="AlphaFoldDB" id="A0A0K8MEH1"/>
<dbReference type="InterPro" id="IPR013762">
    <property type="entry name" value="Integrase-like_cat_sf"/>
</dbReference>
<accession>A0A0K8MEH1</accession>
<feature type="domain" description="Tyr recombinase" evidence="5">
    <location>
        <begin position="203"/>
        <end position="380"/>
    </location>
</feature>
<dbReference type="CDD" id="cd00796">
    <property type="entry name" value="INT_Rci_Hp1_C"/>
    <property type="match status" value="1"/>
</dbReference>
<dbReference type="Pfam" id="PF13356">
    <property type="entry name" value="Arm-DNA-bind_3"/>
    <property type="match status" value="1"/>
</dbReference>
<sequence length="387" mass="44781">MPKLIKSVIDSSLPKDKDYIVWDTEIKGFGCRIFPGGKKTYVFHYRAPVTRKYSYIKIGVHGNLTVDEARTKAKGLAFSVSSGVDVKAEKKQEIICEQKSMLFEDFWQIFTEKYIKEKHKPSTQKGNLSRIKNNILPFFRQKPIATIDRRDILSLQDSMSQTKHNFTKCLRLLSVAFHQAEIWEYRDKNSNPCRDVKGIPGRQMERFLSYEELLRLEGILAEQSFNGRSSSTYTVFAIRLLIYTGCRISEILTLKWDDINLNDSFIYLKDSKTGKRTIVLNESAKELIRSIPKKEDNPYVFCGKKLGEHLIDFQKTWQRIRKKANIPDVRIHDLRHSFASFALKKGVDLYTVSKLLGHKNIATTTRYAHLDIDHLKEATNKVAEVFG</sequence>
<evidence type="ECO:0000313" key="7">
    <source>
        <dbReference type="Proteomes" id="UP000036771"/>
    </source>
</evidence>
<reference evidence="6 7" key="1">
    <citation type="submission" date="2015-03" db="EMBL/GenBank/DDBJ databases">
        <title>Caedibacter varicaedens, whole genome shotgun sequence.</title>
        <authorList>
            <person name="Suzuki H."/>
            <person name="Dapper A.L."/>
            <person name="Gibson A.K."/>
            <person name="Jackson C."/>
            <person name="Lee H."/>
            <person name="Pejaver V.R."/>
            <person name="Doak T."/>
            <person name="Lynch M."/>
        </authorList>
    </citation>
    <scope>NUCLEOTIDE SEQUENCE [LARGE SCALE GENOMIC DNA]</scope>
</reference>
<dbReference type="SUPFAM" id="SSF56349">
    <property type="entry name" value="DNA breaking-rejoining enzymes"/>
    <property type="match status" value="1"/>
</dbReference>
<evidence type="ECO:0000256" key="1">
    <source>
        <dbReference type="ARBA" id="ARBA00008857"/>
    </source>
</evidence>
<dbReference type="InterPro" id="IPR050808">
    <property type="entry name" value="Phage_Integrase"/>
</dbReference>
<dbReference type="OrthoDB" id="7615137at2"/>
<dbReference type="Gene3D" id="1.10.150.130">
    <property type="match status" value="1"/>
</dbReference>
<dbReference type="InterPro" id="IPR038488">
    <property type="entry name" value="Integrase_DNA-bd_sf"/>
</dbReference>
<comment type="similarity">
    <text evidence="1">Belongs to the 'phage' integrase family.</text>
</comment>
<dbReference type="InterPro" id="IPR002104">
    <property type="entry name" value="Integrase_catalytic"/>
</dbReference>
<name>A0A0K8MEH1_9PROT</name>
<dbReference type="PANTHER" id="PTHR30629:SF2">
    <property type="entry name" value="PROPHAGE INTEGRASE INTS-RELATED"/>
    <property type="match status" value="1"/>
</dbReference>
<dbReference type="GO" id="GO:0006310">
    <property type="term" value="P:DNA recombination"/>
    <property type="evidence" value="ECO:0007669"/>
    <property type="project" value="UniProtKB-KW"/>
</dbReference>
<comment type="caution">
    <text evidence="6">The sequence shown here is derived from an EMBL/GenBank/DDBJ whole genome shotgun (WGS) entry which is preliminary data.</text>
</comment>
<keyword evidence="2" id="KW-0229">DNA integration</keyword>
<dbReference type="Proteomes" id="UP000036771">
    <property type="component" value="Unassembled WGS sequence"/>
</dbReference>
<evidence type="ECO:0000256" key="3">
    <source>
        <dbReference type="ARBA" id="ARBA00023125"/>
    </source>
</evidence>
<dbReference type="GO" id="GO:0015074">
    <property type="term" value="P:DNA integration"/>
    <property type="evidence" value="ECO:0007669"/>
    <property type="project" value="UniProtKB-KW"/>
</dbReference>
<keyword evidence="7" id="KW-1185">Reference proteome</keyword>
<dbReference type="PANTHER" id="PTHR30629">
    <property type="entry name" value="PROPHAGE INTEGRASE"/>
    <property type="match status" value="1"/>
</dbReference>
<dbReference type="InterPro" id="IPR010998">
    <property type="entry name" value="Integrase_recombinase_N"/>
</dbReference>
<keyword evidence="4" id="KW-0233">DNA recombination</keyword>
<dbReference type="Gene3D" id="3.30.160.390">
    <property type="entry name" value="Integrase, DNA-binding domain"/>
    <property type="match status" value="1"/>
</dbReference>
<dbReference type="InterPro" id="IPR025166">
    <property type="entry name" value="Integrase_DNA_bind_dom"/>
</dbReference>
<keyword evidence="3" id="KW-0238">DNA-binding</keyword>
<dbReference type="EMBL" id="BBVC01000101">
    <property type="protein sequence ID" value="GAO98916.1"/>
    <property type="molecule type" value="Genomic_DNA"/>
</dbReference>
<protein>
    <submittedName>
        <fullName evidence="6">Tyrosine recombinase XerC</fullName>
    </submittedName>
</protein>
<dbReference type="InterPro" id="IPR004107">
    <property type="entry name" value="Integrase_SAM-like_N"/>
</dbReference>
<evidence type="ECO:0000313" key="6">
    <source>
        <dbReference type="EMBL" id="GAO98916.1"/>
    </source>
</evidence>
<organism evidence="6 7">
    <name type="scientific">Caedimonas varicaedens</name>
    <dbReference type="NCBI Taxonomy" id="1629334"/>
    <lineage>
        <taxon>Bacteria</taxon>
        <taxon>Pseudomonadati</taxon>
        <taxon>Pseudomonadota</taxon>
        <taxon>Alphaproteobacteria</taxon>
        <taxon>Holosporales</taxon>
        <taxon>Caedimonadaceae</taxon>
        <taxon>Caedimonas</taxon>
    </lineage>
</organism>
<dbReference type="Pfam" id="PF14659">
    <property type="entry name" value="Phage_int_SAM_3"/>
    <property type="match status" value="1"/>
</dbReference>
<evidence type="ECO:0000256" key="2">
    <source>
        <dbReference type="ARBA" id="ARBA00022908"/>
    </source>
</evidence>
<dbReference type="InterPro" id="IPR011010">
    <property type="entry name" value="DNA_brk_join_enz"/>
</dbReference>
<evidence type="ECO:0000256" key="4">
    <source>
        <dbReference type="ARBA" id="ARBA00023172"/>
    </source>
</evidence>
<evidence type="ECO:0000259" key="5">
    <source>
        <dbReference type="PROSITE" id="PS51898"/>
    </source>
</evidence>
<dbReference type="PROSITE" id="PS51898">
    <property type="entry name" value="TYR_RECOMBINASE"/>
    <property type="match status" value="1"/>
</dbReference>
<dbReference type="Gene3D" id="1.10.443.10">
    <property type="entry name" value="Intergrase catalytic core"/>
    <property type="match status" value="1"/>
</dbReference>
<dbReference type="GO" id="GO:0003677">
    <property type="term" value="F:DNA binding"/>
    <property type="evidence" value="ECO:0007669"/>
    <property type="project" value="UniProtKB-KW"/>
</dbReference>